<evidence type="ECO:0000259" key="8">
    <source>
        <dbReference type="PROSITE" id="PS50112"/>
    </source>
</evidence>
<dbReference type="OrthoDB" id="9801651at2"/>
<dbReference type="Gene3D" id="1.10.287.130">
    <property type="match status" value="1"/>
</dbReference>
<dbReference type="InterPro" id="IPR036890">
    <property type="entry name" value="HATPase_C_sf"/>
</dbReference>
<accession>A0A1G4SSS8</accession>
<dbReference type="CDD" id="cd00130">
    <property type="entry name" value="PAS"/>
    <property type="match status" value="1"/>
</dbReference>
<dbReference type="Gene3D" id="2.10.70.100">
    <property type="match status" value="1"/>
</dbReference>
<evidence type="ECO:0000256" key="6">
    <source>
        <dbReference type="SAM" id="MobiDB-lite"/>
    </source>
</evidence>
<keyword evidence="10" id="KW-1185">Reference proteome</keyword>
<feature type="domain" description="Histidine kinase" evidence="7">
    <location>
        <begin position="310"/>
        <end position="525"/>
    </location>
</feature>
<dbReference type="InterPro" id="IPR013655">
    <property type="entry name" value="PAS_fold_3"/>
</dbReference>
<organism evidence="9 10">
    <name type="scientific">Asticcacaulis taihuensis</name>
    <dbReference type="NCBI Taxonomy" id="260084"/>
    <lineage>
        <taxon>Bacteria</taxon>
        <taxon>Pseudomonadati</taxon>
        <taxon>Pseudomonadota</taxon>
        <taxon>Alphaproteobacteria</taxon>
        <taxon>Caulobacterales</taxon>
        <taxon>Caulobacteraceae</taxon>
        <taxon>Asticcacaulis</taxon>
    </lineage>
</organism>
<dbReference type="PROSITE" id="PS50109">
    <property type="entry name" value="HIS_KIN"/>
    <property type="match status" value="1"/>
</dbReference>
<dbReference type="InterPro" id="IPR000014">
    <property type="entry name" value="PAS"/>
</dbReference>
<dbReference type="EC" id="2.7.13.3" evidence="2"/>
<dbReference type="InterPro" id="IPR003594">
    <property type="entry name" value="HATPase_dom"/>
</dbReference>
<dbReference type="SUPFAM" id="SSF47384">
    <property type="entry name" value="Homodimeric domain of signal transducing histidine kinase"/>
    <property type="match status" value="1"/>
</dbReference>
<feature type="domain" description="PAS" evidence="8">
    <location>
        <begin position="178"/>
        <end position="250"/>
    </location>
</feature>
<sequence length="600" mass="65707">MAKTTDESTPFDVRPNAQALLRKQRRAADFDRICAGVCELAAAIFDVPMAALSLREGEGLTPTSAFGIPNIDVLDDIAFTERPLIAGEGLSIEDAARDARYFLESAVLRAPYIRFYADMPLVHDGGIIGVLALADAAPRTDFPATKQAVLTKFADQAATLLALVQGAGSDMQGILHMQQKRLDRAAELAGFGYWTIDLVSREVVWSREMYGLLGLNQKTYRPQVATQLDIYQPEDRPVVIEHFQRAVNAGEDFDFELRIIRRRDKTARLIRTKGGVEYDGDGAPVRLCAVVRDVTEATAPTPAEEGFLGHIADELRAPLNEIVSYARMIETRPVSGSEIADFARHLQTSAQAMKTLIGDALSHEPAASSEKDNEIIDVAAMISEAVEAFTPQAQAAQTRLSAHFVDFTRKQARLDDMRVRQVLQNLIANACKFTQGGVISVTASQVTAENPQTLKPEIRLHVSVRDSGIGMEEAQARTLFSGGKKKHGLGLSVAQAIVESLGGYIGVVSRPGEGTNVWFEIPIDWVDAPEMKPDPKAVPVPRTLRRQTFDTPQSPPAYAPPRPRIDAVPSAPTKHAPVDEDRINREYLRALLADMKLDLQ</sequence>
<proteinExistence type="predicted"/>
<feature type="region of interest" description="Disordered" evidence="6">
    <location>
        <begin position="534"/>
        <end position="580"/>
    </location>
</feature>
<evidence type="ECO:0000256" key="4">
    <source>
        <dbReference type="ARBA" id="ARBA00022679"/>
    </source>
</evidence>
<dbReference type="InterPro" id="IPR035965">
    <property type="entry name" value="PAS-like_dom_sf"/>
</dbReference>
<dbReference type="InterPro" id="IPR005467">
    <property type="entry name" value="His_kinase_dom"/>
</dbReference>
<evidence type="ECO:0000313" key="10">
    <source>
        <dbReference type="Proteomes" id="UP000199150"/>
    </source>
</evidence>
<comment type="catalytic activity">
    <reaction evidence="1">
        <text>ATP + protein L-histidine = ADP + protein N-phospho-L-histidine.</text>
        <dbReference type="EC" id="2.7.13.3"/>
    </reaction>
</comment>
<dbReference type="InterPro" id="IPR003018">
    <property type="entry name" value="GAF"/>
</dbReference>
<dbReference type="PRINTS" id="PR00344">
    <property type="entry name" value="BCTRLSENSOR"/>
</dbReference>
<gene>
    <name evidence="9" type="ORF">SAMN02927928_2905</name>
</gene>
<dbReference type="SMART" id="SM00387">
    <property type="entry name" value="HATPase_c"/>
    <property type="match status" value="1"/>
</dbReference>
<dbReference type="InterPro" id="IPR003661">
    <property type="entry name" value="HisK_dim/P_dom"/>
</dbReference>
<keyword evidence="3" id="KW-0597">Phosphoprotein</keyword>
<name>A0A1G4SSS8_9CAUL</name>
<dbReference type="PANTHER" id="PTHR43304">
    <property type="entry name" value="PHYTOCHROME-LIKE PROTEIN CPH1"/>
    <property type="match status" value="1"/>
</dbReference>
<protein>
    <recommendedName>
        <fullName evidence="2">histidine kinase</fullName>
        <ecNumber evidence="2">2.7.13.3</ecNumber>
    </recommendedName>
</protein>
<dbReference type="Gene3D" id="3.30.565.10">
    <property type="entry name" value="Histidine kinase-like ATPase, C-terminal domain"/>
    <property type="match status" value="1"/>
</dbReference>
<evidence type="ECO:0000259" key="7">
    <source>
        <dbReference type="PROSITE" id="PS50109"/>
    </source>
</evidence>
<dbReference type="Gene3D" id="3.30.450.40">
    <property type="match status" value="1"/>
</dbReference>
<dbReference type="InterPro" id="IPR004358">
    <property type="entry name" value="Sig_transdc_His_kin-like_C"/>
</dbReference>
<dbReference type="SUPFAM" id="SSF55785">
    <property type="entry name" value="PYP-like sensor domain (PAS domain)"/>
    <property type="match status" value="1"/>
</dbReference>
<evidence type="ECO:0000256" key="2">
    <source>
        <dbReference type="ARBA" id="ARBA00012438"/>
    </source>
</evidence>
<evidence type="ECO:0000256" key="3">
    <source>
        <dbReference type="ARBA" id="ARBA00022553"/>
    </source>
</evidence>
<dbReference type="InterPro" id="IPR052162">
    <property type="entry name" value="Sensor_kinase/Photoreceptor"/>
</dbReference>
<dbReference type="RefSeq" id="WP_090649457.1">
    <property type="nucleotide sequence ID" value="NZ_CBCRYE010000003.1"/>
</dbReference>
<dbReference type="Proteomes" id="UP000199150">
    <property type="component" value="Unassembled WGS sequence"/>
</dbReference>
<dbReference type="CDD" id="cd00082">
    <property type="entry name" value="HisKA"/>
    <property type="match status" value="1"/>
</dbReference>
<dbReference type="Gene3D" id="3.30.450.20">
    <property type="entry name" value="PAS domain"/>
    <property type="match status" value="1"/>
</dbReference>
<feature type="compositionally biased region" description="Pro residues" evidence="6">
    <location>
        <begin position="553"/>
        <end position="562"/>
    </location>
</feature>
<dbReference type="SUPFAM" id="SSF55874">
    <property type="entry name" value="ATPase domain of HSP90 chaperone/DNA topoisomerase II/histidine kinase"/>
    <property type="match status" value="1"/>
</dbReference>
<reference evidence="10" key="1">
    <citation type="submission" date="2016-10" db="EMBL/GenBank/DDBJ databases">
        <authorList>
            <person name="Varghese N."/>
            <person name="Submissions S."/>
        </authorList>
    </citation>
    <scope>NUCLEOTIDE SEQUENCE [LARGE SCALE GENOMIC DNA]</scope>
    <source>
        <strain evidence="10">CGMCC 1.3431</strain>
    </source>
</reference>
<dbReference type="PANTHER" id="PTHR43304:SF1">
    <property type="entry name" value="PAC DOMAIN-CONTAINING PROTEIN"/>
    <property type="match status" value="1"/>
</dbReference>
<dbReference type="Pfam" id="PF02518">
    <property type="entry name" value="HATPase_c"/>
    <property type="match status" value="1"/>
</dbReference>
<dbReference type="Pfam" id="PF01590">
    <property type="entry name" value="GAF"/>
    <property type="match status" value="1"/>
</dbReference>
<evidence type="ECO:0000256" key="5">
    <source>
        <dbReference type="ARBA" id="ARBA00022777"/>
    </source>
</evidence>
<keyword evidence="5" id="KW-0418">Kinase</keyword>
<dbReference type="SUPFAM" id="SSF55781">
    <property type="entry name" value="GAF domain-like"/>
    <property type="match status" value="1"/>
</dbReference>
<dbReference type="Pfam" id="PF08447">
    <property type="entry name" value="PAS_3"/>
    <property type="match status" value="1"/>
</dbReference>
<keyword evidence="4" id="KW-0808">Transferase</keyword>
<evidence type="ECO:0000256" key="1">
    <source>
        <dbReference type="ARBA" id="ARBA00000085"/>
    </source>
</evidence>
<dbReference type="PROSITE" id="PS50112">
    <property type="entry name" value="PAS"/>
    <property type="match status" value="1"/>
</dbReference>
<dbReference type="EMBL" id="FMTS01000005">
    <property type="protein sequence ID" value="SCW72193.1"/>
    <property type="molecule type" value="Genomic_DNA"/>
</dbReference>
<evidence type="ECO:0000313" key="9">
    <source>
        <dbReference type="EMBL" id="SCW72193.1"/>
    </source>
</evidence>
<dbReference type="InterPro" id="IPR036097">
    <property type="entry name" value="HisK_dim/P_sf"/>
</dbReference>
<dbReference type="AlphaFoldDB" id="A0A1G4SSS8"/>
<dbReference type="GO" id="GO:0000155">
    <property type="term" value="F:phosphorelay sensor kinase activity"/>
    <property type="evidence" value="ECO:0007669"/>
    <property type="project" value="InterPro"/>
</dbReference>
<dbReference type="InterPro" id="IPR029016">
    <property type="entry name" value="GAF-like_dom_sf"/>
</dbReference>
<dbReference type="STRING" id="260084.SAMN02927928_2905"/>